<proteinExistence type="predicted"/>
<dbReference type="EMBL" id="JANPWB010000011">
    <property type="protein sequence ID" value="KAJ1124608.1"/>
    <property type="molecule type" value="Genomic_DNA"/>
</dbReference>
<organism evidence="2 3">
    <name type="scientific">Pleurodeles waltl</name>
    <name type="common">Iberian ribbed newt</name>
    <dbReference type="NCBI Taxonomy" id="8319"/>
    <lineage>
        <taxon>Eukaryota</taxon>
        <taxon>Metazoa</taxon>
        <taxon>Chordata</taxon>
        <taxon>Craniata</taxon>
        <taxon>Vertebrata</taxon>
        <taxon>Euteleostomi</taxon>
        <taxon>Amphibia</taxon>
        <taxon>Batrachia</taxon>
        <taxon>Caudata</taxon>
        <taxon>Salamandroidea</taxon>
        <taxon>Salamandridae</taxon>
        <taxon>Pleurodelinae</taxon>
        <taxon>Pleurodeles</taxon>
    </lineage>
</organism>
<accession>A0AAV7PDL6</accession>
<name>A0AAV7PDL6_PLEWA</name>
<dbReference type="AlphaFoldDB" id="A0AAV7PDL6"/>
<feature type="region of interest" description="Disordered" evidence="1">
    <location>
        <begin position="28"/>
        <end position="64"/>
    </location>
</feature>
<reference evidence="2" key="1">
    <citation type="journal article" date="2022" name="bioRxiv">
        <title>Sequencing and chromosome-scale assembly of the giantPleurodeles waltlgenome.</title>
        <authorList>
            <person name="Brown T."/>
            <person name="Elewa A."/>
            <person name="Iarovenko S."/>
            <person name="Subramanian E."/>
            <person name="Araus A.J."/>
            <person name="Petzold A."/>
            <person name="Susuki M."/>
            <person name="Suzuki K.-i.T."/>
            <person name="Hayashi T."/>
            <person name="Toyoda A."/>
            <person name="Oliveira C."/>
            <person name="Osipova E."/>
            <person name="Leigh N.D."/>
            <person name="Simon A."/>
            <person name="Yun M.H."/>
        </authorList>
    </citation>
    <scope>NUCLEOTIDE SEQUENCE</scope>
    <source>
        <strain evidence="2">20211129_DDA</strain>
        <tissue evidence="2">Liver</tissue>
    </source>
</reference>
<evidence type="ECO:0000256" key="1">
    <source>
        <dbReference type="SAM" id="MobiDB-lite"/>
    </source>
</evidence>
<evidence type="ECO:0000313" key="2">
    <source>
        <dbReference type="EMBL" id="KAJ1124608.1"/>
    </source>
</evidence>
<comment type="caution">
    <text evidence="2">The sequence shown here is derived from an EMBL/GenBank/DDBJ whole genome shotgun (WGS) entry which is preliminary data.</text>
</comment>
<dbReference type="Proteomes" id="UP001066276">
    <property type="component" value="Chromosome 7"/>
</dbReference>
<sequence length="100" mass="11439">MITARRNGRHVARNASWFQRVVPLDVGTNTWPRDKAEEDIGGDDAQMPCREEAQRGERCSTSPERARHALSELVDETAKGLPKCCEKYNLWPNHVHSQRL</sequence>
<evidence type="ECO:0000313" key="3">
    <source>
        <dbReference type="Proteomes" id="UP001066276"/>
    </source>
</evidence>
<keyword evidence="3" id="KW-1185">Reference proteome</keyword>
<protein>
    <submittedName>
        <fullName evidence="2">Uncharacterized protein</fullName>
    </submittedName>
</protein>
<feature type="compositionally biased region" description="Basic and acidic residues" evidence="1">
    <location>
        <begin position="49"/>
        <end position="64"/>
    </location>
</feature>
<gene>
    <name evidence="2" type="ORF">NDU88_003057</name>
</gene>